<evidence type="ECO:0000313" key="2">
    <source>
        <dbReference type="EMBL" id="PJZ63141.1"/>
    </source>
</evidence>
<accession>A0ABX4P4Z9</accession>
<feature type="transmembrane region" description="Helical" evidence="1">
    <location>
        <begin position="89"/>
        <end position="110"/>
    </location>
</feature>
<dbReference type="Proteomes" id="UP000232149">
    <property type="component" value="Unassembled WGS sequence"/>
</dbReference>
<proteinExistence type="predicted"/>
<keyword evidence="3" id="KW-1185">Reference proteome</keyword>
<comment type="caution">
    <text evidence="2">The sequence shown here is derived from an EMBL/GenBank/DDBJ whole genome shotgun (WGS) entry which is preliminary data.</text>
</comment>
<evidence type="ECO:0000313" key="3">
    <source>
        <dbReference type="Proteomes" id="UP000232149"/>
    </source>
</evidence>
<protein>
    <recommendedName>
        <fullName evidence="4">DUF2269 family protein</fullName>
    </recommendedName>
</protein>
<evidence type="ECO:0008006" key="4">
    <source>
        <dbReference type="Google" id="ProtNLM"/>
    </source>
</evidence>
<name>A0ABX4P4Z9_9LEPT</name>
<gene>
    <name evidence="2" type="ORF">CH376_04660</name>
</gene>
<reference evidence="2 3" key="1">
    <citation type="submission" date="2017-07" db="EMBL/GenBank/DDBJ databases">
        <title>Leptospira spp. isolated from tropical soils.</title>
        <authorList>
            <person name="Thibeaux R."/>
            <person name="Iraola G."/>
            <person name="Ferres I."/>
            <person name="Bierque E."/>
            <person name="Girault D."/>
            <person name="Soupe-Gilbert M.-E."/>
            <person name="Picardeau M."/>
            <person name="Goarant C."/>
        </authorList>
    </citation>
    <scope>NUCLEOTIDE SEQUENCE [LARGE SCALE GENOMIC DNA]</scope>
    <source>
        <strain evidence="2 3">FH2-B-D1</strain>
    </source>
</reference>
<sequence>MIFSTTLFLILKFVHVAFGIFWVGIASMMAIFILPATNALGPDGGKVMQQIAKTNSYPIVLNTVALGALLTGILLYWNLSNGFQPDWVFSRYGILLAIGGVLGVKAYLLGLSINLPTIKRITEIGQIFQKSGPTPDLILEMTKLKNKFLFSTRVIAASIGTSIMLMEFARYL</sequence>
<keyword evidence="1" id="KW-1133">Transmembrane helix</keyword>
<organism evidence="2 3">
    <name type="scientific">Leptospira adleri</name>
    <dbReference type="NCBI Taxonomy" id="2023186"/>
    <lineage>
        <taxon>Bacteria</taxon>
        <taxon>Pseudomonadati</taxon>
        <taxon>Spirochaetota</taxon>
        <taxon>Spirochaetia</taxon>
        <taxon>Leptospirales</taxon>
        <taxon>Leptospiraceae</taxon>
        <taxon>Leptospira</taxon>
    </lineage>
</organism>
<keyword evidence="1" id="KW-0472">Membrane</keyword>
<feature type="transmembrane region" description="Helical" evidence="1">
    <location>
        <begin position="13"/>
        <end position="36"/>
    </location>
</feature>
<dbReference type="EMBL" id="NPDU01000008">
    <property type="protein sequence ID" value="PJZ63141.1"/>
    <property type="molecule type" value="Genomic_DNA"/>
</dbReference>
<evidence type="ECO:0000256" key="1">
    <source>
        <dbReference type="SAM" id="Phobius"/>
    </source>
</evidence>
<keyword evidence="1" id="KW-0812">Transmembrane</keyword>
<feature type="transmembrane region" description="Helical" evidence="1">
    <location>
        <begin position="148"/>
        <end position="169"/>
    </location>
</feature>
<feature type="transmembrane region" description="Helical" evidence="1">
    <location>
        <begin position="57"/>
        <end position="77"/>
    </location>
</feature>